<dbReference type="InterPro" id="IPR001478">
    <property type="entry name" value="PDZ"/>
</dbReference>
<feature type="domain" description="PDZ" evidence="9">
    <location>
        <begin position="351"/>
        <end position="440"/>
    </location>
</feature>
<evidence type="ECO:0000313" key="10">
    <source>
        <dbReference type="EMBL" id="TDM12425.1"/>
    </source>
</evidence>
<comment type="subcellular location">
    <subcellularLocation>
        <location evidence="1">Cell membrane</location>
        <topology evidence="1">Single-pass membrane protein</topology>
    </subcellularLocation>
</comment>
<dbReference type="GO" id="GO:0004252">
    <property type="term" value="F:serine-type endopeptidase activity"/>
    <property type="evidence" value="ECO:0007669"/>
    <property type="project" value="InterPro"/>
</dbReference>
<comment type="similarity">
    <text evidence="2">Belongs to the peptidase S1C family.</text>
</comment>
<feature type="transmembrane region" description="Helical" evidence="8">
    <location>
        <begin position="91"/>
        <end position="113"/>
    </location>
</feature>
<dbReference type="AlphaFoldDB" id="A0A4V3BF31"/>
<dbReference type="OrthoDB" id="9758917at2"/>
<dbReference type="SUPFAM" id="SSF50156">
    <property type="entry name" value="PDZ domain-like"/>
    <property type="match status" value="1"/>
</dbReference>
<keyword evidence="4 10" id="KW-0645">Protease</keyword>
<protein>
    <recommendedName>
        <fullName evidence="3">Serine protease HtrA-like</fullName>
    </recommendedName>
</protein>
<dbReference type="EMBL" id="SCWB01000004">
    <property type="protein sequence ID" value="TDM12425.1"/>
    <property type="molecule type" value="Genomic_DNA"/>
</dbReference>
<accession>A0A4V3BF31</accession>
<evidence type="ECO:0000256" key="2">
    <source>
        <dbReference type="ARBA" id="ARBA00010541"/>
    </source>
</evidence>
<reference evidence="10 11" key="1">
    <citation type="submission" date="2019-01" db="EMBL/GenBank/DDBJ databases">
        <title>Draft genome sequences of the type strains of six Macrococcus species.</title>
        <authorList>
            <person name="Mazhar S."/>
            <person name="Altermann E."/>
            <person name="Hill C."/>
            <person name="Mcauliffe O."/>
        </authorList>
    </citation>
    <scope>NUCLEOTIDE SEQUENCE [LARGE SCALE GENOMIC DNA]</scope>
    <source>
        <strain evidence="10 11">CCM4815</strain>
    </source>
</reference>
<dbReference type="Pfam" id="PF13365">
    <property type="entry name" value="Trypsin_2"/>
    <property type="match status" value="1"/>
</dbReference>
<dbReference type="PANTHER" id="PTHR43343:SF3">
    <property type="entry name" value="PROTEASE DO-LIKE 8, CHLOROPLASTIC"/>
    <property type="match status" value="1"/>
</dbReference>
<dbReference type="InterPro" id="IPR036034">
    <property type="entry name" value="PDZ_sf"/>
</dbReference>
<dbReference type="Gene3D" id="2.30.42.10">
    <property type="match status" value="1"/>
</dbReference>
<evidence type="ECO:0000256" key="6">
    <source>
        <dbReference type="ARBA" id="ARBA00022825"/>
    </source>
</evidence>
<dbReference type="InterPro" id="IPR051201">
    <property type="entry name" value="Chloro_Bact_Ser_Proteases"/>
</dbReference>
<dbReference type="GO" id="GO:0006508">
    <property type="term" value="P:proteolysis"/>
    <property type="evidence" value="ECO:0007669"/>
    <property type="project" value="UniProtKB-KW"/>
</dbReference>
<proteinExistence type="inferred from homology"/>
<dbReference type="GO" id="GO:0012505">
    <property type="term" value="C:endomembrane system"/>
    <property type="evidence" value="ECO:0007669"/>
    <property type="project" value="UniProtKB-SubCell"/>
</dbReference>
<name>A0A4V3BF31_9STAP</name>
<dbReference type="PRINTS" id="PR00834">
    <property type="entry name" value="PROTEASES2C"/>
</dbReference>
<feature type="region of interest" description="Disordered" evidence="7">
    <location>
        <begin position="33"/>
        <end position="77"/>
    </location>
</feature>
<keyword evidence="8" id="KW-0812">Transmembrane</keyword>
<gene>
    <name evidence="10" type="ORF">ERX29_03625</name>
</gene>
<evidence type="ECO:0000256" key="4">
    <source>
        <dbReference type="ARBA" id="ARBA00022670"/>
    </source>
</evidence>
<dbReference type="SUPFAM" id="SSF50494">
    <property type="entry name" value="Trypsin-like serine proteases"/>
    <property type="match status" value="1"/>
</dbReference>
<dbReference type="Gene3D" id="2.40.10.10">
    <property type="entry name" value="Trypsin-like serine proteases"/>
    <property type="match status" value="2"/>
</dbReference>
<dbReference type="InterPro" id="IPR043504">
    <property type="entry name" value="Peptidase_S1_PA_chymotrypsin"/>
</dbReference>
<evidence type="ECO:0000313" key="11">
    <source>
        <dbReference type="Proteomes" id="UP000294802"/>
    </source>
</evidence>
<dbReference type="Proteomes" id="UP000294802">
    <property type="component" value="Unassembled WGS sequence"/>
</dbReference>
<evidence type="ECO:0000259" key="9">
    <source>
        <dbReference type="SMART" id="SM00228"/>
    </source>
</evidence>
<dbReference type="SMART" id="SM00228">
    <property type="entry name" value="PDZ"/>
    <property type="match status" value="1"/>
</dbReference>
<dbReference type="Pfam" id="PF13180">
    <property type="entry name" value="PDZ_2"/>
    <property type="match status" value="1"/>
</dbReference>
<comment type="caution">
    <text evidence="10">The sequence shown here is derived from an EMBL/GenBank/DDBJ whole genome shotgun (WGS) entry which is preliminary data.</text>
</comment>
<dbReference type="InterPro" id="IPR001940">
    <property type="entry name" value="Peptidase_S1C"/>
</dbReference>
<keyword evidence="5" id="KW-0378">Hydrolase</keyword>
<keyword evidence="8" id="KW-1133">Transmembrane helix</keyword>
<organism evidence="10 11">
    <name type="scientific">Macrococcus lamae</name>
    <dbReference type="NCBI Taxonomy" id="198484"/>
    <lineage>
        <taxon>Bacteria</taxon>
        <taxon>Bacillati</taxon>
        <taxon>Bacillota</taxon>
        <taxon>Bacilli</taxon>
        <taxon>Bacillales</taxon>
        <taxon>Staphylococcaceae</taxon>
        <taxon>Macrococcus</taxon>
    </lineage>
</organism>
<feature type="compositionally biased region" description="Acidic residues" evidence="7">
    <location>
        <begin position="39"/>
        <end position="48"/>
    </location>
</feature>
<evidence type="ECO:0000256" key="3">
    <source>
        <dbReference type="ARBA" id="ARBA00021768"/>
    </source>
</evidence>
<keyword evidence="11" id="KW-1185">Reference proteome</keyword>
<keyword evidence="8" id="KW-0472">Membrane</keyword>
<keyword evidence="6" id="KW-0720">Serine protease</keyword>
<evidence type="ECO:0000256" key="5">
    <source>
        <dbReference type="ARBA" id="ARBA00022801"/>
    </source>
</evidence>
<dbReference type="PANTHER" id="PTHR43343">
    <property type="entry name" value="PEPTIDASE S12"/>
    <property type="match status" value="1"/>
</dbReference>
<evidence type="ECO:0000256" key="7">
    <source>
        <dbReference type="SAM" id="MobiDB-lite"/>
    </source>
</evidence>
<dbReference type="InterPro" id="IPR009003">
    <property type="entry name" value="Peptidase_S1_PA"/>
</dbReference>
<evidence type="ECO:0000256" key="8">
    <source>
        <dbReference type="SAM" id="Phobius"/>
    </source>
</evidence>
<evidence type="ECO:0000256" key="1">
    <source>
        <dbReference type="ARBA" id="ARBA00004162"/>
    </source>
</evidence>
<sequence>MEILSFFVEAIMKKITIRKADYRRKRRHFFDKEQHDNTADEPEQEEAELASTEERVQTTIVEPDDKEQEESIPHTDYSEADRQMSKLSFGWLWLMLGLLLGILLMYLFSMLFMKQGKDEIEPSPYSKSEQAIKKTQADVVSVINTQKASDLLEKTDETTPEEIGIGSGVIYKLTEKYAYIITNYHVIKGAETIEVTMSNNEKQVASVVGTDIWTDMAVLKIPKGKITDKIAFADSNSVSVGETAIAIGSPLSQAFAGSVSQGIISGKNRSVPVDFDDDGEYDFEANVLQTDAAINPGNSGGALINDDGKLIGINALKISLDHVEGIGFAIPSNEVKEIAVILGDKGKIKRPDLGVILEDLTHLEIDAVRAQINLPESVDKGVVITGIEGNSTAEEAGLLTKDVITKIDDIPVESLVQFRKVLYYNKKIGDDITITYYRQGKQQKAQAKLK</sequence>